<sequence length="175" mass="20203">MVDGDEVILATLARVAVVSVTVEKRVDGPGATDHAGEAWDLKERIRRQEGVLKQRKRFFMDAYRRATTYLLYLDDDLVGFATVRRDGYILFLAVAPERRGEGFGRRLVAEVAEDHRTVTCHARTTNERALDFYESVGFEIKRRIEGYYEDNGDAYYLRLGPDERLRDRLSELIRP</sequence>
<evidence type="ECO:0000259" key="1">
    <source>
        <dbReference type="PROSITE" id="PS51186"/>
    </source>
</evidence>
<dbReference type="CDD" id="cd04301">
    <property type="entry name" value="NAT_SF"/>
    <property type="match status" value="1"/>
</dbReference>
<dbReference type="PANTHER" id="PTHR42919:SF35">
    <property type="entry name" value="N-ACETYLTRANSFERASE DOMAIN-CONTAINING PROTEIN"/>
    <property type="match status" value="1"/>
</dbReference>
<proteinExistence type="predicted"/>
<gene>
    <name evidence="2" type="ORF">ATH50_1923</name>
</gene>
<accession>A0A3M0DIC5</accession>
<dbReference type="InterPro" id="IPR016181">
    <property type="entry name" value="Acyl_CoA_acyltransferase"/>
</dbReference>
<dbReference type="Proteomes" id="UP000277326">
    <property type="component" value="Unassembled WGS sequence"/>
</dbReference>
<dbReference type="SUPFAM" id="SSF55729">
    <property type="entry name" value="Acyl-CoA N-acyltransferases (Nat)"/>
    <property type="match status" value="1"/>
</dbReference>
<organism evidence="2 3">
    <name type="scientific">Haloplanus aerogenes</name>
    <dbReference type="NCBI Taxonomy" id="660522"/>
    <lineage>
        <taxon>Archaea</taxon>
        <taxon>Methanobacteriati</taxon>
        <taxon>Methanobacteriota</taxon>
        <taxon>Stenosarchaea group</taxon>
        <taxon>Halobacteria</taxon>
        <taxon>Halobacteriales</taxon>
        <taxon>Haloferacaceae</taxon>
        <taxon>Haloplanus</taxon>
    </lineage>
</organism>
<keyword evidence="2" id="KW-0808">Transferase</keyword>
<reference evidence="2 3" key="1">
    <citation type="journal article" date="2015" name="Stand. Genomic Sci.">
        <title>Genomic Encyclopedia of Bacterial and Archaeal Type Strains, Phase III: the genomes of soil and plant-associated and newly described type strains.</title>
        <authorList>
            <person name="Whitman W.B."/>
            <person name="Woyke T."/>
            <person name="Klenk H.P."/>
            <person name="Zhou Y."/>
            <person name="Lilburn T.G."/>
            <person name="Beck B.J."/>
            <person name="De Vos P."/>
            <person name="Vandamme P."/>
            <person name="Eisen J.A."/>
            <person name="Garrity G."/>
            <person name="Hugenholtz P."/>
            <person name="Kyrpides N.C."/>
        </authorList>
    </citation>
    <scope>NUCLEOTIDE SEQUENCE [LARGE SCALE GENOMIC DNA]</scope>
    <source>
        <strain evidence="2 3">CGMCC 1.10124</strain>
    </source>
</reference>
<dbReference type="PROSITE" id="PS51186">
    <property type="entry name" value="GNAT"/>
    <property type="match status" value="1"/>
</dbReference>
<dbReference type="AlphaFoldDB" id="A0A3M0DIC5"/>
<evidence type="ECO:0000313" key="3">
    <source>
        <dbReference type="Proteomes" id="UP000277326"/>
    </source>
</evidence>
<dbReference type="GO" id="GO:0016747">
    <property type="term" value="F:acyltransferase activity, transferring groups other than amino-acyl groups"/>
    <property type="evidence" value="ECO:0007669"/>
    <property type="project" value="InterPro"/>
</dbReference>
<comment type="caution">
    <text evidence="2">The sequence shown here is derived from an EMBL/GenBank/DDBJ whole genome shotgun (WGS) entry which is preliminary data.</text>
</comment>
<dbReference type="InterPro" id="IPR000182">
    <property type="entry name" value="GNAT_dom"/>
</dbReference>
<dbReference type="Pfam" id="PF13508">
    <property type="entry name" value="Acetyltransf_7"/>
    <property type="match status" value="1"/>
</dbReference>
<protein>
    <submittedName>
        <fullName evidence="2">Acetyltransferase (GNAT) family protein</fullName>
    </submittedName>
</protein>
<dbReference type="PANTHER" id="PTHR42919">
    <property type="entry name" value="N-ALPHA-ACETYLTRANSFERASE"/>
    <property type="match status" value="1"/>
</dbReference>
<dbReference type="EMBL" id="REFS01000003">
    <property type="protein sequence ID" value="RMB18466.1"/>
    <property type="molecule type" value="Genomic_DNA"/>
</dbReference>
<dbReference type="InterPro" id="IPR051556">
    <property type="entry name" value="N-term/lysine_N-AcTrnsfr"/>
</dbReference>
<name>A0A3M0DIC5_9EURY</name>
<evidence type="ECO:0000313" key="2">
    <source>
        <dbReference type="EMBL" id="RMB18466.1"/>
    </source>
</evidence>
<dbReference type="Gene3D" id="3.40.630.30">
    <property type="match status" value="1"/>
</dbReference>
<feature type="domain" description="N-acetyltransferase" evidence="1">
    <location>
        <begin position="26"/>
        <end position="162"/>
    </location>
</feature>